<keyword evidence="2" id="KW-1185">Reference proteome</keyword>
<dbReference type="RefSeq" id="WP_146216621.1">
    <property type="nucleotide sequence ID" value="NZ_CAKZQT010000032.1"/>
</dbReference>
<dbReference type="Proteomes" id="UP000248330">
    <property type="component" value="Unassembled WGS sequence"/>
</dbReference>
<accession>A0A318EE75</accession>
<dbReference type="OrthoDB" id="9803119at2"/>
<comment type="caution">
    <text evidence="1">The sequence shown here is derived from an EMBL/GenBank/DDBJ whole genome shotgun (WGS) entry which is preliminary data.</text>
</comment>
<evidence type="ECO:0000313" key="2">
    <source>
        <dbReference type="Proteomes" id="UP000248330"/>
    </source>
</evidence>
<dbReference type="EMBL" id="QICN01000008">
    <property type="protein sequence ID" value="PXV66164.1"/>
    <property type="molecule type" value="Genomic_DNA"/>
</dbReference>
<organism evidence="1 2">
    <name type="scientific">Sinimarinibacterium flocculans</name>
    <dbReference type="NCBI Taxonomy" id="985250"/>
    <lineage>
        <taxon>Bacteria</taxon>
        <taxon>Pseudomonadati</taxon>
        <taxon>Pseudomonadota</taxon>
        <taxon>Gammaproteobacteria</taxon>
        <taxon>Nevskiales</taxon>
        <taxon>Nevskiaceae</taxon>
        <taxon>Sinimarinibacterium</taxon>
    </lineage>
</organism>
<name>A0A318EE75_9GAMM</name>
<reference evidence="1 2" key="1">
    <citation type="submission" date="2018-04" db="EMBL/GenBank/DDBJ databases">
        <title>Genomic Encyclopedia of Type Strains, Phase IV (KMG-IV): sequencing the most valuable type-strain genomes for metagenomic binning, comparative biology and taxonomic classification.</title>
        <authorList>
            <person name="Goeker M."/>
        </authorList>
    </citation>
    <scope>NUCLEOTIDE SEQUENCE [LARGE SCALE GENOMIC DNA]</scope>
    <source>
        <strain evidence="1 2">DSM 104150</strain>
    </source>
</reference>
<gene>
    <name evidence="1" type="ORF">C8D93_108139</name>
</gene>
<evidence type="ECO:0000313" key="1">
    <source>
        <dbReference type="EMBL" id="PXV66164.1"/>
    </source>
</evidence>
<dbReference type="AlphaFoldDB" id="A0A318EE75"/>
<proteinExistence type="predicted"/>
<protein>
    <submittedName>
        <fullName evidence="1">Uncharacterized protein</fullName>
    </submittedName>
</protein>
<sequence length="94" mass="10438">MDYRLEIDAGTAAWCPGSLCNLIEPYRHLVKRIVFEGRGEMTEFNPQARLRVLGLIKRTVMLGNLEFHLPAALRETIASYVRVLESGAGGPALP</sequence>